<proteinExistence type="predicted"/>
<reference evidence="1 2" key="1">
    <citation type="submission" date="2011-08" db="EMBL/GenBank/DDBJ databases">
        <title>The Genome Sequence of Plasmodium vivax Brazil I.</title>
        <authorList>
            <consortium name="The Broad Institute Genome Sequencing Platform"/>
            <consortium name="The Broad Institute Genome Sequencing Center for Infectious Disease"/>
            <person name="Neafsey D."/>
            <person name="Carlton J."/>
            <person name="Barnwell J."/>
            <person name="Collins W."/>
            <person name="Escalante A."/>
            <person name="Mullikin J."/>
            <person name="Saul A."/>
            <person name="Guigo R."/>
            <person name="Camara F."/>
            <person name="Young S.K."/>
            <person name="Zeng Q."/>
            <person name="Gargeya S."/>
            <person name="Fitzgerald M."/>
            <person name="Haas B."/>
            <person name="Abouelleil A."/>
            <person name="Alvarado L."/>
            <person name="Arachchi H.M."/>
            <person name="Berlin A."/>
            <person name="Brown A."/>
            <person name="Chapman S.B."/>
            <person name="Chen Z."/>
            <person name="Dunbar C."/>
            <person name="Freedman E."/>
            <person name="Gearin G."/>
            <person name="Gellesch M."/>
            <person name="Goldberg J."/>
            <person name="Griggs A."/>
            <person name="Gujja S."/>
            <person name="Heiman D."/>
            <person name="Howarth C."/>
            <person name="Larson L."/>
            <person name="Lui A."/>
            <person name="MacDonald P.J.P."/>
            <person name="Montmayeur A."/>
            <person name="Murphy C."/>
            <person name="Neiman D."/>
            <person name="Pearson M."/>
            <person name="Priest M."/>
            <person name="Roberts A."/>
            <person name="Saif S."/>
            <person name="Shea T."/>
            <person name="Shenoy N."/>
            <person name="Sisk P."/>
            <person name="Stolte C."/>
            <person name="Sykes S."/>
            <person name="Wortman J."/>
            <person name="Nusbaum C."/>
            <person name="Birren B."/>
        </authorList>
    </citation>
    <scope>NUCLEOTIDE SEQUENCE [LARGE SCALE GENOMIC DNA]</scope>
    <source>
        <strain evidence="1 2">Brazil I</strain>
    </source>
</reference>
<protein>
    <recommendedName>
        <fullName evidence="3">VIR protein</fullName>
    </recommendedName>
</protein>
<name>A0A0J9T1X1_PLAV1</name>
<evidence type="ECO:0000313" key="1">
    <source>
        <dbReference type="EMBL" id="KMZ88597.1"/>
    </source>
</evidence>
<sequence length="353" mass="41032">MSENITDISKWEKKYPFLFDVWYTYKEFEKPVKGDASENTYLSLCDIFIKYLGEDVDKYKSGCMKLMRNLKYYAHFTKHFTPTQERCDILYNWIYNSVRDHKLKENIINVCFEEYDRGKKFLNDDVKCSYKSNKENFEKPMNIILLNIFDYNTKIIKDRLIGNNMSDKIPCQMFLCDAVKIYKLMYKTYCPDKEQDSEKIKKTCLKLRQFKESYNIFHRDLGRIKDYIPSLDDIDDDILDKCSLDAKKTLLAFGGDEMPGHTSVRGMTALVENSDNSLQRGFPDSPDVGGYSSGEDLPIPFGKGDSPMKKTITTTVGTVAGASSLLALLYKVNTQIHLNIRTIIYKCVYTKYT</sequence>
<gene>
    <name evidence="1" type="ORF">PVBG_04806</name>
</gene>
<accession>A0A0J9T1X1</accession>
<dbReference type="Proteomes" id="UP000053327">
    <property type="component" value="Unassembled WGS sequence"/>
</dbReference>
<evidence type="ECO:0008006" key="3">
    <source>
        <dbReference type="Google" id="ProtNLM"/>
    </source>
</evidence>
<organism evidence="1 2">
    <name type="scientific">Plasmodium vivax (strain Brazil I)</name>
    <dbReference type="NCBI Taxonomy" id="1033975"/>
    <lineage>
        <taxon>Eukaryota</taxon>
        <taxon>Sar</taxon>
        <taxon>Alveolata</taxon>
        <taxon>Apicomplexa</taxon>
        <taxon>Aconoidasida</taxon>
        <taxon>Haemosporida</taxon>
        <taxon>Plasmodiidae</taxon>
        <taxon>Plasmodium</taxon>
        <taxon>Plasmodium (Plasmodium)</taxon>
    </lineage>
</organism>
<dbReference type="EMBL" id="KQ234761">
    <property type="protein sequence ID" value="KMZ88597.1"/>
    <property type="molecule type" value="Genomic_DNA"/>
</dbReference>
<dbReference type="AlphaFoldDB" id="A0A0J9T1X1"/>
<evidence type="ECO:0000313" key="2">
    <source>
        <dbReference type="Proteomes" id="UP000053327"/>
    </source>
</evidence>